<protein>
    <submittedName>
        <fullName evidence="4">Class I SAM-dependent methyltransferase</fullName>
    </submittedName>
</protein>
<dbReference type="Gene3D" id="3.40.50.150">
    <property type="entry name" value="Vaccinia Virus protein VP39"/>
    <property type="match status" value="1"/>
</dbReference>
<evidence type="ECO:0000313" key="4">
    <source>
        <dbReference type="EMBL" id="RCG30074.1"/>
    </source>
</evidence>
<reference evidence="4 5" key="1">
    <citation type="submission" date="2018-06" db="EMBL/GenBank/DDBJ databases">
        <title>Sphaerisporangium craniellae sp. nov., isolated from a marine sponge in the South China Sea.</title>
        <authorList>
            <person name="Li L."/>
        </authorList>
    </citation>
    <scope>NUCLEOTIDE SEQUENCE [LARGE SCALE GENOMIC DNA]</scope>
    <source>
        <strain evidence="4 5">CCTCC AA 208026</strain>
    </source>
</reference>
<dbReference type="EMBL" id="QOIL01000009">
    <property type="protein sequence ID" value="RCG30074.1"/>
    <property type="molecule type" value="Genomic_DNA"/>
</dbReference>
<dbReference type="Proteomes" id="UP000253094">
    <property type="component" value="Unassembled WGS sequence"/>
</dbReference>
<sequence length="278" mass="29334">METIANTHHAEAWNGWEGEHWARNPSRYNGIMSGFDDRLFEAAAIGERDSVLDVGCGTGYATLVAARRASRGHVVGVDLSAPMLERARADAAGEGVGNVRFERGDAQVHPFPDGAFDVVISRGGVMFFADPVAAFANIRRALRPGGRMAFLGPRGGDPDAHYSRATAALAPLMRGPSPAARGMGSLVDPARIREVLDASGFTGVEITPVDALMNYGSDAADAADFILGMGPVRFNLQDAGEDVLTRTRAGLRAGLLSYETAEGVMIPGAVWVVSAVRP</sequence>
<evidence type="ECO:0000256" key="1">
    <source>
        <dbReference type="ARBA" id="ARBA00022603"/>
    </source>
</evidence>
<dbReference type="CDD" id="cd02440">
    <property type="entry name" value="AdoMet_MTases"/>
    <property type="match status" value="1"/>
</dbReference>
<dbReference type="PANTHER" id="PTHR43861">
    <property type="entry name" value="TRANS-ACONITATE 2-METHYLTRANSFERASE-RELATED"/>
    <property type="match status" value="1"/>
</dbReference>
<dbReference type="AlphaFoldDB" id="A0A367FIE6"/>
<keyword evidence="1 4" id="KW-0489">Methyltransferase</keyword>
<keyword evidence="2 4" id="KW-0808">Transferase</keyword>
<dbReference type="OrthoDB" id="9777638at2"/>
<dbReference type="Pfam" id="PF13649">
    <property type="entry name" value="Methyltransf_25"/>
    <property type="match status" value="1"/>
</dbReference>
<keyword evidence="5" id="KW-1185">Reference proteome</keyword>
<dbReference type="GO" id="GO:0008168">
    <property type="term" value="F:methyltransferase activity"/>
    <property type="evidence" value="ECO:0007669"/>
    <property type="project" value="UniProtKB-KW"/>
</dbReference>
<organism evidence="4 5">
    <name type="scientific">Sphaerisporangium album</name>
    <dbReference type="NCBI Taxonomy" id="509200"/>
    <lineage>
        <taxon>Bacteria</taxon>
        <taxon>Bacillati</taxon>
        <taxon>Actinomycetota</taxon>
        <taxon>Actinomycetes</taxon>
        <taxon>Streptosporangiales</taxon>
        <taxon>Streptosporangiaceae</taxon>
        <taxon>Sphaerisporangium</taxon>
    </lineage>
</organism>
<feature type="domain" description="Methyltransferase" evidence="3">
    <location>
        <begin position="51"/>
        <end position="146"/>
    </location>
</feature>
<dbReference type="InterPro" id="IPR041698">
    <property type="entry name" value="Methyltransf_25"/>
</dbReference>
<evidence type="ECO:0000313" key="5">
    <source>
        <dbReference type="Proteomes" id="UP000253094"/>
    </source>
</evidence>
<comment type="caution">
    <text evidence="4">The sequence shown here is derived from an EMBL/GenBank/DDBJ whole genome shotgun (WGS) entry which is preliminary data.</text>
</comment>
<dbReference type="GO" id="GO:0032259">
    <property type="term" value="P:methylation"/>
    <property type="evidence" value="ECO:0007669"/>
    <property type="project" value="UniProtKB-KW"/>
</dbReference>
<dbReference type="SUPFAM" id="SSF53335">
    <property type="entry name" value="S-adenosyl-L-methionine-dependent methyltransferases"/>
    <property type="match status" value="1"/>
</dbReference>
<evidence type="ECO:0000256" key="2">
    <source>
        <dbReference type="ARBA" id="ARBA00022679"/>
    </source>
</evidence>
<dbReference type="PANTHER" id="PTHR43861:SF1">
    <property type="entry name" value="TRANS-ACONITATE 2-METHYLTRANSFERASE"/>
    <property type="match status" value="1"/>
</dbReference>
<proteinExistence type="predicted"/>
<accession>A0A367FIE6</accession>
<dbReference type="RefSeq" id="WP_114030014.1">
    <property type="nucleotide sequence ID" value="NZ_QOIL01000009.1"/>
</dbReference>
<gene>
    <name evidence="4" type="ORF">DQ384_18185</name>
</gene>
<name>A0A367FIE6_9ACTN</name>
<dbReference type="InterPro" id="IPR029063">
    <property type="entry name" value="SAM-dependent_MTases_sf"/>
</dbReference>
<evidence type="ECO:0000259" key="3">
    <source>
        <dbReference type="Pfam" id="PF13649"/>
    </source>
</evidence>